<dbReference type="PANTHER" id="PTHR47197:SF3">
    <property type="entry name" value="DIHYDRO-HEME D1 DEHYDROGENASE"/>
    <property type="match status" value="1"/>
</dbReference>
<evidence type="ECO:0000313" key="3">
    <source>
        <dbReference type="Proteomes" id="UP000678154"/>
    </source>
</evidence>
<sequence>MAATSLGLFAICTAAGVGLAFAASDVPANASGPALKPGKEYLLATNYPNNLHLIDVASDTLYKTCQMPDAFGPGAAQVAPDKKVAYVLNNHYGDIYGIELDTCKTVFHARLAFKPGEQAKSMLSLAVSPDGKELYSVANPTQILNDHYAVQAPRLQVYATDAGLNAQPLRTFEVPRQISIMQAADDGSLYMAGRDIYKLDVKTGQYSVALPTGSWKRPLYSPPDLLYIWSHQTARRDFSLLYTAAKYKDEKQDADTADFVYGYVSVDLTTGKTQVQDFAPVTEVYFTGMRSPKDPNQMFGVLNRLAKYDIKQQKLIKAANLAHSYYCISFDKAGSKLYLTGTFNDVAVYDPDSLELVANIKLPGGDMATGTAQVFTR</sequence>
<keyword evidence="1" id="KW-0732">Signal</keyword>
<organism evidence="2 3">
    <name type="scientific">Pseudomonas qingdaonensis</name>
    <dbReference type="NCBI Taxonomy" id="2056231"/>
    <lineage>
        <taxon>Bacteria</taxon>
        <taxon>Pseudomonadati</taxon>
        <taxon>Pseudomonadota</taxon>
        <taxon>Gammaproteobacteria</taxon>
        <taxon>Pseudomonadales</taxon>
        <taxon>Pseudomonadaceae</taxon>
        <taxon>Pseudomonas</taxon>
    </lineage>
</organism>
<feature type="signal peptide" evidence="1">
    <location>
        <begin position="1"/>
        <end position="22"/>
    </location>
</feature>
<gene>
    <name evidence="2" type="primary">peaD</name>
    <name evidence="2" type="ORF">KH389_12695</name>
</gene>
<feature type="chain" id="PRO_5046405569" evidence="1">
    <location>
        <begin position="23"/>
        <end position="377"/>
    </location>
</feature>
<proteinExistence type="predicted"/>
<dbReference type="PANTHER" id="PTHR47197">
    <property type="entry name" value="PROTEIN NIRF"/>
    <property type="match status" value="1"/>
</dbReference>
<dbReference type="InterPro" id="IPR023879">
    <property type="entry name" value="QH-AmDH_bsu"/>
</dbReference>
<dbReference type="NCBIfam" id="TIGR03907">
    <property type="entry name" value="QH_beta"/>
    <property type="match status" value="1"/>
</dbReference>
<dbReference type="InterPro" id="IPR011044">
    <property type="entry name" value="Quino_amine_DH_bsu"/>
</dbReference>
<evidence type="ECO:0000256" key="1">
    <source>
        <dbReference type="SAM" id="SignalP"/>
    </source>
</evidence>
<dbReference type="InterPro" id="IPR051200">
    <property type="entry name" value="Host-pathogen_enzymatic-act"/>
</dbReference>
<reference evidence="2 3" key="1">
    <citation type="journal article" date="2016" name="J. Hazard. Mater.">
        <title>A newly isolated Pseudomonas putida S-1 strain for batch-mode-propanethiol degradation and continuous treatment of propanethiol-containing waste gas.</title>
        <authorList>
            <person name="Chen D.Z."/>
            <person name="Sun Y.M."/>
            <person name="Han L.M."/>
            <person name="Chen J."/>
            <person name="Ye J.X."/>
            <person name="Chen J.M."/>
        </authorList>
    </citation>
    <scope>NUCLEOTIDE SEQUENCE [LARGE SCALE GENOMIC DNA]</scope>
    <source>
        <strain evidence="2 3">S-1</strain>
    </source>
</reference>
<dbReference type="InterPro" id="IPR015943">
    <property type="entry name" value="WD40/YVTN_repeat-like_dom_sf"/>
</dbReference>
<dbReference type="Proteomes" id="UP000678154">
    <property type="component" value="Chromosome"/>
</dbReference>
<accession>A0ABX8DZ52</accession>
<evidence type="ECO:0000313" key="2">
    <source>
        <dbReference type="EMBL" id="QVL21620.1"/>
    </source>
</evidence>
<protein>
    <submittedName>
        <fullName evidence="2">Quinohemoprotein amine dehydrogenase subunit beta</fullName>
    </submittedName>
</protein>
<keyword evidence="3" id="KW-1185">Reference proteome</keyword>
<dbReference type="EMBL" id="CP074676">
    <property type="protein sequence ID" value="QVL21620.1"/>
    <property type="molecule type" value="Genomic_DNA"/>
</dbReference>
<name>A0ABX8DZ52_9PSED</name>
<dbReference type="Gene3D" id="2.130.10.10">
    <property type="entry name" value="YVTN repeat-like/Quinoprotein amine dehydrogenase"/>
    <property type="match status" value="1"/>
</dbReference>
<dbReference type="SUPFAM" id="SSF50969">
    <property type="entry name" value="YVTN repeat-like/Quinoprotein amine dehydrogenase"/>
    <property type="match status" value="1"/>
</dbReference>